<evidence type="ECO:0008006" key="3">
    <source>
        <dbReference type="Google" id="ProtNLM"/>
    </source>
</evidence>
<dbReference type="EMBL" id="CP109617">
    <property type="protein sequence ID" value="WED54982.1"/>
    <property type="molecule type" value="Genomic_DNA"/>
</dbReference>
<proteinExistence type="predicted"/>
<organism evidence="1 2">
    <name type="scientific">Exiguobacterium profundum</name>
    <dbReference type="NCBI Taxonomy" id="307643"/>
    <lineage>
        <taxon>Bacteria</taxon>
        <taxon>Bacillati</taxon>
        <taxon>Bacillota</taxon>
        <taxon>Bacilli</taxon>
        <taxon>Bacillales</taxon>
        <taxon>Bacillales Family XII. Incertae Sedis</taxon>
        <taxon>Exiguobacterium</taxon>
    </lineage>
</organism>
<dbReference type="RefSeq" id="WP_275060121.1">
    <property type="nucleotide sequence ID" value="NZ_CP109617.1"/>
</dbReference>
<evidence type="ECO:0000313" key="1">
    <source>
        <dbReference type="EMBL" id="WED54982.1"/>
    </source>
</evidence>
<dbReference type="InterPro" id="IPR036291">
    <property type="entry name" value="NAD(P)-bd_dom_sf"/>
</dbReference>
<name>A0ABY8AYL4_9BACL</name>
<dbReference type="Gene3D" id="3.40.50.720">
    <property type="entry name" value="NAD(P)-binding Rossmann-like Domain"/>
    <property type="match status" value="1"/>
</dbReference>
<reference evidence="1 2" key="1">
    <citation type="submission" date="2022-10" db="EMBL/GenBank/DDBJ databases">
        <title>Complete genome sequence of Exiguobacterium profundum TSS-3 isolated from an extremely saline-alkaline spring located in Ixtapa, Chiapas-Mexico.</title>
        <authorList>
            <person name="Rincon-Rosales R."/>
            <person name="Rogel M.A."/>
            <person name="Rincon-Molina C.I."/>
            <person name="Guerrero G."/>
            <person name="Manzano-Gomez L.A."/>
            <person name="Lopez-Lopez A."/>
            <person name="Rincon Molina F.A."/>
            <person name="Martinez-Romero E."/>
        </authorList>
    </citation>
    <scope>NUCLEOTIDE SEQUENCE [LARGE SCALE GENOMIC DNA]</scope>
    <source>
        <strain evidence="1 2">TSS-3</strain>
    </source>
</reference>
<sequence>MKLGILGARKVGRTLGEQFERAGYEVLYGTRTEREGTLTLQEVASTSDRTGCRVRSICSDSFLIRKL</sequence>
<evidence type="ECO:0000313" key="2">
    <source>
        <dbReference type="Proteomes" id="UP001219957"/>
    </source>
</evidence>
<accession>A0ABY8AYL4</accession>
<gene>
    <name evidence="1" type="ORF">OE059_13265</name>
</gene>
<dbReference type="Proteomes" id="UP001219957">
    <property type="component" value="Chromosome"/>
</dbReference>
<keyword evidence="2" id="KW-1185">Reference proteome</keyword>
<protein>
    <recommendedName>
        <fullName evidence="3">Pyrroline-5-carboxylate reductase catalytic N-terminal domain-containing protein</fullName>
    </recommendedName>
</protein>
<dbReference type="SUPFAM" id="SSF51735">
    <property type="entry name" value="NAD(P)-binding Rossmann-fold domains"/>
    <property type="match status" value="1"/>
</dbReference>